<accession>A0A514CTX4</accession>
<sequence length="449" mass="50369">MNYRVVYNAVRKRFIVLPEGEVIRFSPSLPMVGQFVHDHDDRDSSNDDIWHGISHVIWHHVREVVQKAWGDNTNMSDYTIIMNSMIDPPWEDTLPPEVIDPETDIPQDRDPVIPDIVRKTPGTGILVEQFNPGSNKSAYLGVVFRHNGSSPKPKATYDGVELETVYATSSFIERIGIAMFKIENMEAGTKELTLNFGEGQEYGPLVGRIDTFPSPKLDSKLLVAKFDERVRGSSFGTGSAIGGYVKTMIGVNSAVARFAPKHSGPAGWVEDASQTIYSRRLVTMDKLNIKASEGVVTSVLADNTIEVEVSEDLSYPQLELIFRNPNDQPNDTVAIRLEKLDSAKAGFSNMYIYYDPSGYWSTTDGLLDASRPWLDLVWHSPKKYKASRYLLGLRPGKMKITLWDRVNDLYAIFGTSNRPAQTGDMHYFTLSEQLTDIATMAAEFKEQNL</sequence>
<reference evidence="1 2" key="1">
    <citation type="submission" date="2019-05" db="EMBL/GenBank/DDBJ databases">
        <title>Complete genome sequence of sixteen phages from Abidjan, cote d'Ivoire, isolated on a single strain of Achromobacter xylosoxidans.</title>
        <authorList>
            <person name="Essoh C."/>
            <person name="Vernadet J.-P."/>
            <person name="Vergnaud G."/>
            <person name="Pourcel C."/>
        </authorList>
    </citation>
    <scope>NUCLEOTIDE SEQUENCE [LARGE SCALE GENOMIC DNA]</scope>
</reference>
<dbReference type="EMBL" id="MK962629">
    <property type="protein sequence ID" value="QDH83923.1"/>
    <property type="molecule type" value="Genomic_DNA"/>
</dbReference>
<dbReference type="Proteomes" id="UP000320802">
    <property type="component" value="Segment"/>
</dbReference>
<evidence type="ECO:0000313" key="1">
    <source>
        <dbReference type="EMBL" id="QDH83923.1"/>
    </source>
</evidence>
<proteinExistence type="predicted"/>
<gene>
    <name evidence="1" type="ORF">Axy10_018</name>
</gene>
<keyword evidence="2" id="KW-1185">Reference proteome</keyword>
<name>A0A514CTX4_9CAUD</name>
<organism evidence="1 2">
    <name type="scientific">Achromobacter phage vB_AxyP_19-32_Axy10</name>
    <dbReference type="NCBI Taxonomy" id="2591041"/>
    <lineage>
        <taxon>Viruses</taxon>
        <taxon>Duplodnaviria</taxon>
        <taxon>Heunggongvirae</taxon>
        <taxon>Uroviricota</taxon>
        <taxon>Caudoviricetes</taxon>
        <taxon>Schitoviridae</taxon>
        <taxon>Rothmandenesvirinae</taxon>
        <taxon>Pourcelvirus</taxon>
        <taxon>Pourcelvirus Axy10</taxon>
    </lineage>
</organism>
<protein>
    <submittedName>
        <fullName evidence="1">Uncharacterized protein</fullName>
    </submittedName>
</protein>
<evidence type="ECO:0000313" key="2">
    <source>
        <dbReference type="Proteomes" id="UP000320802"/>
    </source>
</evidence>